<feature type="domain" description="Peptidase C14 caspase" evidence="1">
    <location>
        <begin position="46"/>
        <end position="249"/>
    </location>
</feature>
<dbReference type="GO" id="GO:0006508">
    <property type="term" value="P:proteolysis"/>
    <property type="evidence" value="ECO:0007669"/>
    <property type="project" value="InterPro"/>
</dbReference>
<dbReference type="InterPro" id="IPR011600">
    <property type="entry name" value="Pept_C14_caspase"/>
</dbReference>
<comment type="caution">
    <text evidence="2">The sequence shown here is derived from an EMBL/GenBank/DDBJ whole genome shotgun (WGS) entry which is preliminary data.</text>
</comment>
<gene>
    <name evidence="2" type="ORF">CLV60_10384</name>
</gene>
<dbReference type="Proteomes" id="UP000241964">
    <property type="component" value="Unassembled WGS sequence"/>
</dbReference>
<reference evidence="2 3" key="1">
    <citation type="submission" date="2018-03" db="EMBL/GenBank/DDBJ databases">
        <title>Genomic Encyclopedia of Archaeal and Bacterial Type Strains, Phase II (KMG-II): from individual species to whole genera.</title>
        <authorList>
            <person name="Goeker M."/>
        </authorList>
    </citation>
    <scope>NUCLEOTIDE SEQUENCE [LARGE SCALE GENOMIC DNA]</scope>
    <source>
        <strain evidence="2 3">DSM 29057</strain>
    </source>
</reference>
<dbReference type="GO" id="GO:0004197">
    <property type="term" value="F:cysteine-type endopeptidase activity"/>
    <property type="evidence" value="ECO:0007669"/>
    <property type="project" value="InterPro"/>
</dbReference>
<dbReference type="Gene3D" id="3.40.50.1460">
    <property type="match status" value="1"/>
</dbReference>
<sequence>MIYFPTFRFLRSGLLAIILLISQLSKAQSFYAVLVADTKDPSLGASCEKDLEEMSGMLRNISKKIEYNYQELICNQDKFGKGGIQEAISKIQCKPEDIIFFYYTGHGINTSTEKSNFPILYLKDENMELETVHRLLKNKKPRFCLTLGDCCNNLFPGRRGMRSATPVLKGISVTQDTKILRKLFVEANGDLLISSAKKGERATAHPNEGSFYSNTWMQAMAYAENHNTHVSWETLLADAENRLQESLKSLPDSLKHHSQWVRSFPETVLPCPESSFTEINRFLNVLADEKLGFNERNKLRALGQKGFFGPSAQVSIYMSDPEKPVETQPIDLFLKRIVNTAPLIDEFNFVERLSTLGSGCTYDLVTLQEIRKTK</sequence>
<evidence type="ECO:0000313" key="2">
    <source>
        <dbReference type="EMBL" id="PSL31218.1"/>
    </source>
</evidence>
<dbReference type="OrthoDB" id="976354at2"/>
<organism evidence="2 3">
    <name type="scientific">Dyadobacter jiangsuensis</name>
    <dbReference type="NCBI Taxonomy" id="1591085"/>
    <lineage>
        <taxon>Bacteria</taxon>
        <taxon>Pseudomonadati</taxon>
        <taxon>Bacteroidota</taxon>
        <taxon>Cytophagia</taxon>
        <taxon>Cytophagales</taxon>
        <taxon>Spirosomataceae</taxon>
        <taxon>Dyadobacter</taxon>
    </lineage>
</organism>
<accession>A0A2P8GB75</accession>
<protein>
    <submittedName>
        <fullName evidence="2">Caspase domain-containing protein</fullName>
    </submittedName>
</protein>
<dbReference type="Pfam" id="PF00656">
    <property type="entry name" value="Peptidase_C14"/>
    <property type="match status" value="1"/>
</dbReference>
<evidence type="ECO:0000313" key="3">
    <source>
        <dbReference type="Proteomes" id="UP000241964"/>
    </source>
</evidence>
<dbReference type="InterPro" id="IPR029030">
    <property type="entry name" value="Caspase-like_dom_sf"/>
</dbReference>
<keyword evidence="3" id="KW-1185">Reference proteome</keyword>
<evidence type="ECO:0000259" key="1">
    <source>
        <dbReference type="Pfam" id="PF00656"/>
    </source>
</evidence>
<dbReference type="RefSeq" id="WP_106594584.1">
    <property type="nucleotide sequence ID" value="NZ_PYAS01000003.1"/>
</dbReference>
<dbReference type="EMBL" id="PYAS01000003">
    <property type="protein sequence ID" value="PSL31218.1"/>
    <property type="molecule type" value="Genomic_DNA"/>
</dbReference>
<name>A0A2P8GB75_9BACT</name>
<proteinExistence type="predicted"/>
<dbReference type="SUPFAM" id="SSF52129">
    <property type="entry name" value="Caspase-like"/>
    <property type="match status" value="1"/>
</dbReference>
<dbReference type="AlphaFoldDB" id="A0A2P8GB75"/>